<dbReference type="Gene3D" id="3.40.109.10">
    <property type="entry name" value="NADH Oxidase"/>
    <property type="match status" value="1"/>
</dbReference>
<evidence type="ECO:0000259" key="3">
    <source>
        <dbReference type="PROSITE" id="PS51379"/>
    </source>
</evidence>
<dbReference type="PANTHER" id="PTHR43673">
    <property type="entry name" value="NAD(P)H NITROREDUCTASE YDGI-RELATED"/>
    <property type="match status" value="1"/>
</dbReference>
<dbReference type="EMBL" id="CP042905">
    <property type="protein sequence ID" value="QEE17162.1"/>
    <property type="molecule type" value="Genomic_DNA"/>
</dbReference>
<protein>
    <submittedName>
        <fullName evidence="4">Nitroreductase family protein</fullName>
    </submittedName>
</protein>
<dbReference type="InterPro" id="IPR017896">
    <property type="entry name" value="4Fe4S_Fe-S-bd"/>
</dbReference>
<dbReference type="GeneID" id="41330970"/>
<dbReference type="KEGG" id="psyt:DSAG12_02994"/>
<comment type="similarity">
    <text evidence="1">Belongs to the nitroreductase family.</text>
</comment>
<dbReference type="AlphaFoldDB" id="A0A5B9DDG2"/>
<evidence type="ECO:0000313" key="4">
    <source>
        <dbReference type="EMBL" id="QEE17162.1"/>
    </source>
</evidence>
<dbReference type="OrthoDB" id="51316at2157"/>
<sequence length="294" mass="33209">MKIIEVDHGKCINCLECVAECPSHLFFKETVDSENQVVFVDPYSNCIQCGHCLSICPTDAIIYQSVEKMIKIQKNSMDVKTLFPQLKLLLQTRRSIRRYHPEPVSESNIKEILDVMKYAPSASNARAWKFLILTDPKKIQTLSQKIVKTIGLTRKLVSNFFVKNFFIWGQLRKTIREPSFVVSMDRITADSLAGKDPIFFNAPCVVFLYSPNYGNLAGCDSGIISTYGMLAAETLGLGSCWIGLAQEPLQRLRSLSKFIGIPRRHTVWGCFILGKPVPNFKNIPPKTDLSVKRI</sequence>
<keyword evidence="5" id="KW-1185">Reference proteome</keyword>
<dbReference type="Proteomes" id="UP000321408">
    <property type="component" value="Chromosome"/>
</dbReference>
<dbReference type="SUPFAM" id="SSF54862">
    <property type="entry name" value="4Fe-4S ferredoxins"/>
    <property type="match status" value="1"/>
</dbReference>
<dbReference type="PROSITE" id="PS51379">
    <property type="entry name" value="4FE4S_FER_2"/>
    <property type="match status" value="2"/>
</dbReference>
<accession>A0A5B9DDG2</accession>
<dbReference type="Gene3D" id="3.30.70.20">
    <property type="match status" value="1"/>
</dbReference>
<organism evidence="4 5">
    <name type="scientific">Promethearchaeum syntrophicum</name>
    <dbReference type="NCBI Taxonomy" id="2594042"/>
    <lineage>
        <taxon>Archaea</taxon>
        <taxon>Promethearchaeati</taxon>
        <taxon>Promethearchaeota</taxon>
        <taxon>Promethearchaeia</taxon>
        <taxon>Promethearchaeales</taxon>
        <taxon>Promethearchaeaceae</taxon>
        <taxon>Promethearchaeum</taxon>
    </lineage>
</organism>
<dbReference type="InterPro" id="IPR029479">
    <property type="entry name" value="Nitroreductase"/>
</dbReference>
<keyword evidence="2" id="KW-0560">Oxidoreductase</keyword>
<feature type="domain" description="4Fe-4S ferredoxin-type" evidence="3">
    <location>
        <begin position="36"/>
        <end position="66"/>
    </location>
</feature>
<dbReference type="Pfam" id="PF00881">
    <property type="entry name" value="Nitroreductase"/>
    <property type="match status" value="1"/>
</dbReference>
<dbReference type="InterPro" id="IPR017900">
    <property type="entry name" value="4Fe4S_Fe_S_CS"/>
</dbReference>
<evidence type="ECO:0000256" key="2">
    <source>
        <dbReference type="ARBA" id="ARBA00023002"/>
    </source>
</evidence>
<dbReference type="InterPro" id="IPR000415">
    <property type="entry name" value="Nitroreductase-like"/>
</dbReference>
<feature type="domain" description="4Fe-4S ferredoxin-type" evidence="3">
    <location>
        <begin position="2"/>
        <end position="31"/>
    </location>
</feature>
<evidence type="ECO:0000313" key="5">
    <source>
        <dbReference type="Proteomes" id="UP000321408"/>
    </source>
</evidence>
<reference evidence="4 5" key="1">
    <citation type="journal article" date="2020" name="Nature">
        <title>Isolation of an archaeon at the prokaryote-eukaryote interface.</title>
        <authorList>
            <person name="Imachi H."/>
            <person name="Nobu M.K."/>
            <person name="Nakahara N."/>
            <person name="Morono Y."/>
            <person name="Ogawara M."/>
            <person name="Takaki Y."/>
            <person name="Takano Y."/>
            <person name="Uematsu K."/>
            <person name="Ikuta T."/>
            <person name="Ito M."/>
            <person name="Matsui Y."/>
            <person name="Miyazaki M."/>
            <person name="Murata K."/>
            <person name="Saito Y."/>
            <person name="Sakai S."/>
            <person name="Song C."/>
            <person name="Tasumi E."/>
            <person name="Yamanaka Y."/>
            <person name="Yamaguchi T."/>
            <person name="Kamagata Y."/>
            <person name="Tamaki H."/>
            <person name="Takai K."/>
        </authorList>
    </citation>
    <scope>NUCLEOTIDE SEQUENCE [LARGE SCALE GENOMIC DNA]</scope>
    <source>
        <strain evidence="4 5">MK-D1</strain>
    </source>
</reference>
<dbReference type="RefSeq" id="WP_147664074.1">
    <property type="nucleotide sequence ID" value="NZ_CP042905.2"/>
</dbReference>
<dbReference type="PROSITE" id="PS00198">
    <property type="entry name" value="4FE4S_FER_1"/>
    <property type="match status" value="1"/>
</dbReference>
<name>A0A5B9DDG2_9ARCH</name>
<proteinExistence type="inferred from homology"/>
<dbReference type="Pfam" id="PF13187">
    <property type="entry name" value="Fer4_9"/>
    <property type="match status" value="1"/>
</dbReference>
<reference evidence="4 5" key="2">
    <citation type="journal article" date="2024" name="Int. J. Syst. Evol. Microbiol.">
        <title>Promethearchaeum syntrophicum gen. nov., sp. nov., an anaerobic, obligately syntrophic archaeon, the first isolate of the lineage 'Asgard' archaea, and proposal of the new archaeal phylum Promethearchaeota phyl. nov. and kingdom Promethearchaeati regn. nov.</title>
        <authorList>
            <person name="Imachi H."/>
            <person name="Nobu M.K."/>
            <person name="Kato S."/>
            <person name="Takaki Y."/>
            <person name="Miyazaki M."/>
            <person name="Miyata M."/>
            <person name="Ogawara M."/>
            <person name="Saito Y."/>
            <person name="Sakai S."/>
            <person name="Tahara Y.O."/>
            <person name="Takano Y."/>
            <person name="Tasumi E."/>
            <person name="Uematsu K."/>
            <person name="Yoshimura T."/>
            <person name="Itoh T."/>
            <person name="Ohkuma M."/>
            <person name="Takai K."/>
        </authorList>
    </citation>
    <scope>NUCLEOTIDE SEQUENCE [LARGE SCALE GENOMIC DNA]</scope>
    <source>
        <strain evidence="4 5">MK-D1</strain>
    </source>
</reference>
<dbReference type="GO" id="GO:0016491">
    <property type="term" value="F:oxidoreductase activity"/>
    <property type="evidence" value="ECO:0007669"/>
    <property type="project" value="UniProtKB-KW"/>
</dbReference>
<dbReference type="SUPFAM" id="SSF55469">
    <property type="entry name" value="FMN-dependent nitroreductase-like"/>
    <property type="match status" value="1"/>
</dbReference>
<dbReference type="PANTHER" id="PTHR43673:SF10">
    <property type="entry name" value="NADH DEHYDROGENASE_NAD(P)H NITROREDUCTASE XCC3605-RELATED"/>
    <property type="match status" value="1"/>
</dbReference>
<gene>
    <name evidence="4" type="ORF">DSAG12_02994</name>
</gene>
<evidence type="ECO:0000256" key="1">
    <source>
        <dbReference type="ARBA" id="ARBA00007118"/>
    </source>
</evidence>